<proteinExistence type="predicted"/>
<accession>A0A0D2GDJ7</accession>
<keyword evidence="2" id="KW-1185">Reference proteome</keyword>
<dbReference type="GeneID" id="25308157"/>
<gene>
    <name evidence="1" type="ORF">Z517_08667</name>
</gene>
<sequence length="58" mass="7239">MTNQRPDRMKCRKQEALKYVLNLKWWLKDEETEKLGSERKYFYDVAVWSLFQQRNQVL</sequence>
<organism evidence="1 2">
    <name type="scientific">Fonsecaea pedrosoi CBS 271.37</name>
    <dbReference type="NCBI Taxonomy" id="1442368"/>
    <lineage>
        <taxon>Eukaryota</taxon>
        <taxon>Fungi</taxon>
        <taxon>Dikarya</taxon>
        <taxon>Ascomycota</taxon>
        <taxon>Pezizomycotina</taxon>
        <taxon>Eurotiomycetes</taxon>
        <taxon>Chaetothyriomycetidae</taxon>
        <taxon>Chaetothyriales</taxon>
        <taxon>Herpotrichiellaceae</taxon>
        <taxon>Fonsecaea</taxon>
    </lineage>
</organism>
<evidence type="ECO:0000313" key="2">
    <source>
        <dbReference type="Proteomes" id="UP000053029"/>
    </source>
</evidence>
<protein>
    <submittedName>
        <fullName evidence="1">Uncharacterized protein</fullName>
    </submittedName>
</protein>
<dbReference type="VEuPathDB" id="FungiDB:Z517_08667"/>
<dbReference type="RefSeq" id="XP_013282636.1">
    <property type="nucleotide sequence ID" value="XM_013427182.1"/>
</dbReference>
<dbReference type="AlphaFoldDB" id="A0A0D2GDJ7"/>
<reference evidence="1 2" key="1">
    <citation type="submission" date="2015-01" db="EMBL/GenBank/DDBJ databases">
        <title>The Genome Sequence of Fonsecaea pedrosoi CBS 271.37.</title>
        <authorList>
            <consortium name="The Broad Institute Genomics Platform"/>
            <person name="Cuomo C."/>
            <person name="de Hoog S."/>
            <person name="Gorbushina A."/>
            <person name="Stielow B."/>
            <person name="Teixiera M."/>
            <person name="Abouelleil A."/>
            <person name="Chapman S.B."/>
            <person name="Priest M."/>
            <person name="Young S.K."/>
            <person name="Wortman J."/>
            <person name="Nusbaum C."/>
            <person name="Birren B."/>
        </authorList>
    </citation>
    <scope>NUCLEOTIDE SEQUENCE [LARGE SCALE GENOMIC DNA]</scope>
    <source>
        <strain evidence="1 2">CBS 271.37</strain>
    </source>
</reference>
<dbReference type="HOGENOM" id="CLU_2979099_0_0_1"/>
<dbReference type="EMBL" id="KN846973">
    <property type="protein sequence ID" value="KIW78828.1"/>
    <property type="molecule type" value="Genomic_DNA"/>
</dbReference>
<evidence type="ECO:0000313" key="1">
    <source>
        <dbReference type="EMBL" id="KIW78828.1"/>
    </source>
</evidence>
<name>A0A0D2GDJ7_9EURO</name>
<dbReference type="Proteomes" id="UP000053029">
    <property type="component" value="Unassembled WGS sequence"/>
</dbReference>